<keyword evidence="2" id="KW-1185">Reference proteome</keyword>
<name>A0ABP0JLJ2_9DINO</name>
<gene>
    <name evidence="1" type="ORF">SCF082_LOCUS12564</name>
</gene>
<evidence type="ECO:0000313" key="2">
    <source>
        <dbReference type="Proteomes" id="UP001642464"/>
    </source>
</evidence>
<dbReference type="Proteomes" id="UP001642464">
    <property type="component" value="Unassembled WGS sequence"/>
</dbReference>
<comment type="caution">
    <text evidence="1">The sequence shown here is derived from an EMBL/GenBank/DDBJ whole genome shotgun (WGS) entry which is preliminary data.</text>
</comment>
<organism evidence="1 2">
    <name type="scientific">Durusdinium trenchii</name>
    <dbReference type="NCBI Taxonomy" id="1381693"/>
    <lineage>
        <taxon>Eukaryota</taxon>
        <taxon>Sar</taxon>
        <taxon>Alveolata</taxon>
        <taxon>Dinophyceae</taxon>
        <taxon>Suessiales</taxon>
        <taxon>Symbiodiniaceae</taxon>
        <taxon>Durusdinium</taxon>
    </lineage>
</organism>
<accession>A0ABP0JLJ2</accession>
<evidence type="ECO:0000313" key="1">
    <source>
        <dbReference type="EMBL" id="CAK9014992.1"/>
    </source>
</evidence>
<proteinExistence type="predicted"/>
<dbReference type="EMBL" id="CAXAMM010007669">
    <property type="protein sequence ID" value="CAK9014992.1"/>
    <property type="molecule type" value="Genomic_DNA"/>
</dbReference>
<protein>
    <submittedName>
        <fullName evidence="1">Uncharacterized protein</fullName>
    </submittedName>
</protein>
<sequence>MLNGILPDGRPIGLDLLPNYSRIALKLDSRDCGLPQSRARVYFILVKKELASPEKLSWIYETVLNLVILPEFGGGYACKVEQDDAGVKGVAVDDQPEGQKKLVVGKRMAVEKPKDSHFDSRDEQNEAFLKLEAGMAVDSVDQICLELDIADQISFLSDLARKLCDLLVGSGGKSTRFYSFLAVTDEDEVPQDFCLKYLKNKSRM</sequence>
<reference evidence="1 2" key="1">
    <citation type="submission" date="2024-02" db="EMBL/GenBank/DDBJ databases">
        <authorList>
            <person name="Chen Y."/>
            <person name="Shah S."/>
            <person name="Dougan E. K."/>
            <person name="Thang M."/>
            <person name="Chan C."/>
        </authorList>
    </citation>
    <scope>NUCLEOTIDE SEQUENCE [LARGE SCALE GENOMIC DNA]</scope>
</reference>